<dbReference type="OrthoDB" id="347425at2759"/>
<dbReference type="EMBL" id="HG721158">
    <property type="protein sequence ID" value="CDJ60012.1"/>
    <property type="molecule type" value="Genomic_DNA"/>
</dbReference>
<dbReference type="AlphaFoldDB" id="U6M719"/>
<dbReference type="GeneID" id="25339951"/>
<evidence type="ECO:0000256" key="1">
    <source>
        <dbReference type="SAM" id="Coils"/>
    </source>
</evidence>
<proteinExistence type="predicted"/>
<dbReference type="Proteomes" id="UP000030763">
    <property type="component" value="Unassembled WGS sequence"/>
</dbReference>
<feature type="coiled-coil region" evidence="1">
    <location>
        <begin position="250"/>
        <end position="277"/>
    </location>
</feature>
<keyword evidence="1" id="KW-0175">Coiled coil</keyword>
<dbReference type="RefSeq" id="XP_013336657.1">
    <property type="nucleotide sequence ID" value="XM_013481203.1"/>
</dbReference>
<protein>
    <submittedName>
        <fullName evidence="2">Uncharacterized protein</fullName>
    </submittedName>
</protein>
<accession>U6M719</accession>
<keyword evidence="3" id="KW-1185">Reference proteome</keyword>
<feature type="non-terminal residue" evidence="2">
    <location>
        <position position="1"/>
    </location>
</feature>
<dbReference type="VEuPathDB" id="ToxoDB:EMWEY_00059650"/>
<evidence type="ECO:0000313" key="3">
    <source>
        <dbReference type="Proteomes" id="UP000030763"/>
    </source>
</evidence>
<gene>
    <name evidence="2" type="ORF">EMWEY_00059650</name>
</gene>
<reference evidence="2" key="2">
    <citation type="submission" date="2013-10" db="EMBL/GenBank/DDBJ databases">
        <authorList>
            <person name="Aslett M."/>
        </authorList>
    </citation>
    <scope>NUCLEOTIDE SEQUENCE [LARGE SCALE GENOMIC DNA]</scope>
    <source>
        <strain evidence="2">Weybridge</strain>
    </source>
</reference>
<sequence length="299" mass="33996">MDDFNEAADAMNKAWEASEPSVREAFQILFTPSLEDGQPLTEDPLAIINNHVAKMREFGVLSESSVKRRGDSARHLQLLRSICRTVTLRLEELKWFVYMNKEYDVPVPVPGHDEPYTYPPLEVLEERVDDGLQASHFLKSVGLSGGEGTQKVDEMLADKLIYLLSVENKHNDCNLVARYYFEHFLQPSGQEDTLKAIPSTAKHQIPYSGEAFRTGSFARAAAQIFGESEGSTHYARIRKMHRIADNWTPKGVLEATKQQEEENAYRLEREMRSKRDQLQGFLKDGIPFDDLVMSALCLL</sequence>
<organism evidence="2 3">
    <name type="scientific">Eimeria maxima</name>
    <name type="common">Coccidian parasite</name>
    <dbReference type="NCBI Taxonomy" id="5804"/>
    <lineage>
        <taxon>Eukaryota</taxon>
        <taxon>Sar</taxon>
        <taxon>Alveolata</taxon>
        <taxon>Apicomplexa</taxon>
        <taxon>Conoidasida</taxon>
        <taxon>Coccidia</taxon>
        <taxon>Eucoccidiorida</taxon>
        <taxon>Eimeriorina</taxon>
        <taxon>Eimeriidae</taxon>
        <taxon>Eimeria</taxon>
    </lineage>
</organism>
<reference evidence="2" key="1">
    <citation type="submission" date="2013-10" db="EMBL/GenBank/DDBJ databases">
        <title>Genomic analysis of the causative agents of coccidiosis in chickens.</title>
        <authorList>
            <person name="Reid A.J."/>
            <person name="Blake D."/>
            <person name="Billington K."/>
            <person name="Browne H."/>
            <person name="Dunn M."/>
            <person name="Hung S."/>
            <person name="Kawahara F."/>
            <person name="Miranda-Saavedra D."/>
            <person name="Mourier T."/>
            <person name="Nagra H."/>
            <person name="Otto T.D."/>
            <person name="Rawlings N."/>
            <person name="Sanchez A."/>
            <person name="Sanders M."/>
            <person name="Subramaniam C."/>
            <person name="Tay Y."/>
            <person name="Dear P."/>
            <person name="Doerig C."/>
            <person name="Gruber A."/>
            <person name="Parkinson J."/>
            <person name="Shirley M."/>
            <person name="Wan K.L."/>
            <person name="Berriman M."/>
            <person name="Tomley F."/>
            <person name="Pain A."/>
        </authorList>
    </citation>
    <scope>NUCLEOTIDE SEQUENCE [LARGE SCALE GENOMIC DNA]</scope>
    <source>
        <strain evidence="2">Weybridge</strain>
    </source>
</reference>
<name>U6M719_EIMMA</name>
<evidence type="ECO:0000313" key="2">
    <source>
        <dbReference type="EMBL" id="CDJ60012.1"/>
    </source>
</evidence>